<proteinExistence type="predicted"/>
<keyword evidence="2" id="KW-1185">Reference proteome</keyword>
<dbReference type="Proteomes" id="UP000814140">
    <property type="component" value="Unassembled WGS sequence"/>
</dbReference>
<sequence>MLFYLDNSPGFLRIAFCYARSISLSCLSSLTLPSLCMRPVDIAPLVKYHRNCPSHATPVHLPPENIPKTRHINQRSAASHKPLLLSLPLPARTPLRRRGHQSGIVHLQLAITLSRIARRTRMCGESKNWGILVKSSSLRVLRSMNPRLHRWLRRADMANRRHRRA</sequence>
<accession>A0ACB8T244</accession>
<gene>
    <name evidence="1" type="ORF">BV25DRAFT_696635</name>
</gene>
<comment type="caution">
    <text evidence="1">The sequence shown here is derived from an EMBL/GenBank/DDBJ whole genome shotgun (WGS) entry which is preliminary data.</text>
</comment>
<name>A0ACB8T244_9AGAM</name>
<dbReference type="EMBL" id="MU277209">
    <property type="protein sequence ID" value="KAI0062131.1"/>
    <property type="molecule type" value="Genomic_DNA"/>
</dbReference>
<organism evidence="1 2">
    <name type="scientific">Artomyces pyxidatus</name>
    <dbReference type="NCBI Taxonomy" id="48021"/>
    <lineage>
        <taxon>Eukaryota</taxon>
        <taxon>Fungi</taxon>
        <taxon>Dikarya</taxon>
        <taxon>Basidiomycota</taxon>
        <taxon>Agaricomycotina</taxon>
        <taxon>Agaricomycetes</taxon>
        <taxon>Russulales</taxon>
        <taxon>Auriscalpiaceae</taxon>
        <taxon>Artomyces</taxon>
    </lineage>
</organism>
<evidence type="ECO:0000313" key="1">
    <source>
        <dbReference type="EMBL" id="KAI0062131.1"/>
    </source>
</evidence>
<reference evidence="1" key="2">
    <citation type="journal article" date="2022" name="New Phytol.">
        <title>Evolutionary transition to the ectomycorrhizal habit in the genomes of a hyperdiverse lineage of mushroom-forming fungi.</title>
        <authorList>
            <person name="Looney B."/>
            <person name="Miyauchi S."/>
            <person name="Morin E."/>
            <person name="Drula E."/>
            <person name="Courty P.E."/>
            <person name="Kohler A."/>
            <person name="Kuo A."/>
            <person name="LaButti K."/>
            <person name="Pangilinan J."/>
            <person name="Lipzen A."/>
            <person name="Riley R."/>
            <person name="Andreopoulos W."/>
            <person name="He G."/>
            <person name="Johnson J."/>
            <person name="Nolan M."/>
            <person name="Tritt A."/>
            <person name="Barry K.W."/>
            <person name="Grigoriev I.V."/>
            <person name="Nagy L.G."/>
            <person name="Hibbett D."/>
            <person name="Henrissat B."/>
            <person name="Matheny P.B."/>
            <person name="Labbe J."/>
            <person name="Martin F.M."/>
        </authorList>
    </citation>
    <scope>NUCLEOTIDE SEQUENCE</scope>
    <source>
        <strain evidence="1">HHB10654</strain>
    </source>
</reference>
<evidence type="ECO:0000313" key="2">
    <source>
        <dbReference type="Proteomes" id="UP000814140"/>
    </source>
</evidence>
<reference evidence="1" key="1">
    <citation type="submission" date="2021-03" db="EMBL/GenBank/DDBJ databases">
        <authorList>
            <consortium name="DOE Joint Genome Institute"/>
            <person name="Ahrendt S."/>
            <person name="Looney B.P."/>
            <person name="Miyauchi S."/>
            <person name="Morin E."/>
            <person name="Drula E."/>
            <person name="Courty P.E."/>
            <person name="Chicoki N."/>
            <person name="Fauchery L."/>
            <person name="Kohler A."/>
            <person name="Kuo A."/>
            <person name="Labutti K."/>
            <person name="Pangilinan J."/>
            <person name="Lipzen A."/>
            <person name="Riley R."/>
            <person name="Andreopoulos W."/>
            <person name="He G."/>
            <person name="Johnson J."/>
            <person name="Barry K.W."/>
            <person name="Grigoriev I.V."/>
            <person name="Nagy L."/>
            <person name="Hibbett D."/>
            <person name="Henrissat B."/>
            <person name="Matheny P.B."/>
            <person name="Labbe J."/>
            <person name="Martin F."/>
        </authorList>
    </citation>
    <scope>NUCLEOTIDE SEQUENCE</scope>
    <source>
        <strain evidence="1">HHB10654</strain>
    </source>
</reference>
<protein>
    <submittedName>
        <fullName evidence="1">Uncharacterized protein</fullName>
    </submittedName>
</protein>